<evidence type="ECO:0000313" key="2">
    <source>
        <dbReference type="EMBL" id="KUK60285.1"/>
    </source>
</evidence>
<reference evidence="4 5" key="2">
    <citation type="journal article" date="2015" name="MBio">
        <title>Genome-Resolved Metagenomic Analysis Reveals Roles for Candidate Phyla and Other Microbial Community Members in Biogeochemical Transformations in Oil Reservoirs.</title>
        <authorList>
            <person name="Hu P."/>
            <person name="Tom L."/>
            <person name="Singh A."/>
            <person name="Thomas B.C."/>
            <person name="Baker B.J."/>
            <person name="Piceno Y.M."/>
            <person name="Andersen G.L."/>
            <person name="Banfield J.F."/>
        </authorList>
    </citation>
    <scope>NUCLEOTIDE SEQUENCE [LARGE SCALE GENOMIC DNA]</scope>
</reference>
<organism evidence="2 4">
    <name type="scientific">Methanoculleus marisnigri</name>
    <dbReference type="NCBI Taxonomy" id="2198"/>
    <lineage>
        <taxon>Archaea</taxon>
        <taxon>Methanobacteriati</taxon>
        <taxon>Methanobacteriota</taxon>
        <taxon>Stenosarchaea group</taxon>
        <taxon>Methanomicrobia</taxon>
        <taxon>Methanomicrobiales</taxon>
        <taxon>Methanomicrobiaceae</taxon>
        <taxon>Methanoculleus</taxon>
    </lineage>
</organism>
<name>A0A101GL93_9EURY</name>
<gene>
    <name evidence="2" type="ORF">XD82_1663</name>
    <name evidence="3" type="ORF">XE10_1913</name>
</gene>
<dbReference type="PATRIC" id="fig|2198.3.peg.2025"/>
<comment type="caution">
    <text evidence="2">The sequence shown here is derived from an EMBL/GenBank/DDBJ whole genome shotgun (WGS) entry which is preliminary data.</text>
</comment>
<reference evidence="2" key="1">
    <citation type="journal article" date="2015" name="MBio">
        <title>Genome-resolved metagenomic analysis reveals roles for candidate phyla and other microbial community members in biogeochemical transformations in oil reservoirs.</title>
        <authorList>
            <person name="Hu P."/>
            <person name="Tom L."/>
            <person name="Singh A."/>
            <person name="Thomas B.C."/>
            <person name="Baker B.J."/>
            <person name="Piceno Y.M."/>
            <person name="Andersen G.L."/>
            <person name="Banfield J.F."/>
        </authorList>
    </citation>
    <scope>NUCLEOTIDE SEQUENCE [LARGE SCALE GENOMIC DNA]</scope>
    <source>
        <strain evidence="2">62_101</strain>
        <strain evidence="3">63_41</strain>
    </source>
</reference>
<evidence type="ECO:0000313" key="4">
    <source>
        <dbReference type="Proteomes" id="UP000054323"/>
    </source>
</evidence>
<dbReference type="SUPFAM" id="SSF103190">
    <property type="entry name" value="Sensory domain-like"/>
    <property type="match status" value="1"/>
</dbReference>
<evidence type="ECO:0000313" key="3">
    <source>
        <dbReference type="EMBL" id="KUK99043.1"/>
    </source>
</evidence>
<evidence type="ECO:0000313" key="5">
    <source>
        <dbReference type="Proteomes" id="UP000054598"/>
    </source>
</evidence>
<evidence type="ECO:0000259" key="1">
    <source>
        <dbReference type="Pfam" id="PF22309"/>
    </source>
</evidence>
<dbReference type="EMBL" id="LGGD01000244">
    <property type="protein sequence ID" value="KUK60285.1"/>
    <property type="molecule type" value="Genomic_DNA"/>
</dbReference>
<dbReference type="CDD" id="cd18773">
    <property type="entry name" value="PDC1_HK_sensor"/>
    <property type="match status" value="1"/>
</dbReference>
<dbReference type="InterPro" id="IPR054513">
    <property type="entry name" value="Dret_0059-like_sensor"/>
</dbReference>
<feature type="domain" description="Dret-0059-like sensor" evidence="1">
    <location>
        <begin position="88"/>
        <end position="207"/>
    </location>
</feature>
<protein>
    <submittedName>
        <fullName evidence="2">Methyl-accepting chemotaxis protein</fullName>
    </submittedName>
</protein>
<dbReference type="Proteomes" id="UP000054598">
    <property type="component" value="Unassembled WGS sequence"/>
</dbReference>
<dbReference type="AlphaFoldDB" id="A0A101GL93"/>
<sequence length="315" mass="33621">MPARRIFRGPTGMQILLLEIYRAVEGFIVKQKTPGMVCALVLLGVCACGCIGAPVQTDTHNSSLADAVEQKEMLVLLSLLQGEIDGALLGLDAQVAETALNLTVSGISGAGAESQLAESLAADPSVTTAITIGRNGTCLAAVPGEVGSLVGEDLSERPVVKATFERKVPVMTDVVPLHEGGYAAIIQYPVFSADERLIGATSITFDPYPFLKERIEPVLNGTPYTAMVAGTGGRVLYDPDPAEVGKETFNESLYEGFPEILEFARSYADNRSGHATYSFYSTGSSRVVQKEAYWTTVGLYSADWRLFIIREISGA</sequence>
<proteinExistence type="predicted"/>
<dbReference type="Proteomes" id="UP000054323">
    <property type="component" value="Unassembled WGS sequence"/>
</dbReference>
<dbReference type="EMBL" id="LGHE01000284">
    <property type="protein sequence ID" value="KUK99043.1"/>
    <property type="molecule type" value="Genomic_DNA"/>
</dbReference>
<dbReference type="InterPro" id="IPR029151">
    <property type="entry name" value="Sensor-like_sf"/>
</dbReference>
<accession>A0A101GL93</accession>
<dbReference type="Pfam" id="PF22309">
    <property type="entry name" value="HK-GC-Chemotax_sensor"/>
    <property type="match status" value="1"/>
</dbReference>